<protein>
    <recommendedName>
        <fullName evidence="7">TRAP transporter large permease protein</fullName>
    </recommendedName>
</protein>
<keyword evidence="3 7" id="KW-0997">Cell inner membrane</keyword>
<dbReference type="EMBL" id="CP137852">
    <property type="protein sequence ID" value="WPB85971.1"/>
    <property type="molecule type" value="Genomic_DNA"/>
</dbReference>
<evidence type="ECO:0000313" key="9">
    <source>
        <dbReference type="EMBL" id="WPB85971.1"/>
    </source>
</evidence>
<feature type="transmembrane region" description="Helical" evidence="7">
    <location>
        <begin position="359"/>
        <end position="385"/>
    </location>
</feature>
<proteinExistence type="inferred from homology"/>
<organism evidence="9 10">
    <name type="scientific">Sediminicoccus rosea</name>
    <dbReference type="NCBI Taxonomy" id="1225128"/>
    <lineage>
        <taxon>Bacteria</taxon>
        <taxon>Pseudomonadati</taxon>
        <taxon>Pseudomonadota</taxon>
        <taxon>Alphaproteobacteria</taxon>
        <taxon>Acetobacterales</taxon>
        <taxon>Roseomonadaceae</taxon>
        <taxon>Sediminicoccus</taxon>
    </lineage>
</organism>
<keyword evidence="4 7" id="KW-0812">Transmembrane</keyword>
<keyword evidence="6 7" id="KW-0472">Membrane</keyword>
<feature type="transmembrane region" description="Helical" evidence="7">
    <location>
        <begin position="241"/>
        <end position="257"/>
    </location>
</feature>
<evidence type="ECO:0000256" key="5">
    <source>
        <dbReference type="ARBA" id="ARBA00022989"/>
    </source>
</evidence>
<comment type="similarity">
    <text evidence="7">Belongs to the TRAP transporter large permease family.</text>
</comment>
<feature type="transmembrane region" description="Helical" evidence="7">
    <location>
        <begin position="164"/>
        <end position="188"/>
    </location>
</feature>
<feature type="transmembrane region" description="Helical" evidence="7">
    <location>
        <begin position="35"/>
        <end position="60"/>
    </location>
</feature>
<feature type="transmembrane region" description="Helical" evidence="7">
    <location>
        <begin position="277"/>
        <end position="296"/>
    </location>
</feature>
<evidence type="ECO:0000256" key="2">
    <source>
        <dbReference type="ARBA" id="ARBA00022475"/>
    </source>
</evidence>
<keyword evidence="7" id="KW-0813">Transport</keyword>
<dbReference type="PANTHER" id="PTHR33362:SF3">
    <property type="entry name" value="SIALIC ACID TRAP TRANSPORTER PERMEASE PROTEIN SIAT"/>
    <property type="match status" value="1"/>
</dbReference>
<comment type="function">
    <text evidence="7">Part of the tripartite ATP-independent periplasmic (TRAP) transport system.</text>
</comment>
<dbReference type="Proteomes" id="UP001305521">
    <property type="component" value="Chromosome"/>
</dbReference>
<comment type="subunit">
    <text evidence="7">The complex comprises the extracytoplasmic solute receptor protein and the two transmembrane proteins.</text>
</comment>
<evidence type="ECO:0000313" key="10">
    <source>
        <dbReference type="Proteomes" id="UP001305521"/>
    </source>
</evidence>
<dbReference type="InterPro" id="IPR004681">
    <property type="entry name" value="TRAP_DctM"/>
</dbReference>
<dbReference type="InterPro" id="IPR010656">
    <property type="entry name" value="DctM"/>
</dbReference>
<keyword evidence="10" id="KW-1185">Reference proteome</keyword>
<reference evidence="9 10" key="1">
    <citation type="submission" date="2023-11" db="EMBL/GenBank/DDBJ databases">
        <title>Arctic aerobic anoxygenic photoheterotroph Sediminicoccus rosea KRV36 adapts its photosynthesis to long days of polar summer.</title>
        <authorList>
            <person name="Tomasch J."/>
            <person name="Kopejtka K."/>
            <person name="Bily T."/>
            <person name="Gardiner A.T."/>
            <person name="Gardian Z."/>
            <person name="Shivaramu S."/>
            <person name="Koblizek M."/>
            <person name="Engelhardt F."/>
            <person name="Kaftan D."/>
        </authorList>
    </citation>
    <scope>NUCLEOTIDE SEQUENCE [LARGE SCALE GENOMIC DNA]</scope>
    <source>
        <strain evidence="9 10">R-30</strain>
    </source>
</reference>
<evidence type="ECO:0000259" key="8">
    <source>
        <dbReference type="Pfam" id="PF06808"/>
    </source>
</evidence>
<evidence type="ECO:0000256" key="7">
    <source>
        <dbReference type="RuleBase" id="RU369079"/>
    </source>
</evidence>
<feature type="transmembrane region" description="Helical" evidence="7">
    <location>
        <begin position="67"/>
        <end position="86"/>
    </location>
</feature>
<feature type="transmembrane region" description="Helical" evidence="7">
    <location>
        <begin position="217"/>
        <end position="235"/>
    </location>
</feature>
<feature type="transmembrane region" description="Helical" evidence="7">
    <location>
        <begin position="98"/>
        <end position="120"/>
    </location>
</feature>
<gene>
    <name evidence="9" type="ORF">R9Z33_03680</name>
</gene>
<evidence type="ECO:0000256" key="3">
    <source>
        <dbReference type="ARBA" id="ARBA00022519"/>
    </source>
</evidence>
<feature type="transmembrane region" description="Helical" evidence="7">
    <location>
        <begin position="132"/>
        <end position="158"/>
    </location>
</feature>
<comment type="subcellular location">
    <subcellularLocation>
        <location evidence="1 7">Cell inner membrane</location>
        <topology evidence="1 7">Multi-pass membrane protein</topology>
    </subcellularLocation>
</comment>
<feature type="transmembrane region" description="Helical" evidence="7">
    <location>
        <begin position="7"/>
        <end position="29"/>
    </location>
</feature>
<dbReference type="PIRSF" id="PIRSF006066">
    <property type="entry name" value="HI0050"/>
    <property type="match status" value="1"/>
</dbReference>
<dbReference type="PANTHER" id="PTHR33362">
    <property type="entry name" value="SIALIC ACID TRAP TRANSPORTER PERMEASE PROTEIN SIAT-RELATED"/>
    <property type="match status" value="1"/>
</dbReference>
<name>A0ABZ0PL63_9PROT</name>
<keyword evidence="2" id="KW-1003">Cell membrane</keyword>
<feature type="transmembrane region" description="Helical" evidence="7">
    <location>
        <begin position="397"/>
        <end position="422"/>
    </location>
</feature>
<evidence type="ECO:0000256" key="6">
    <source>
        <dbReference type="ARBA" id="ARBA00023136"/>
    </source>
</evidence>
<dbReference type="NCBIfam" id="TIGR00786">
    <property type="entry name" value="dctM"/>
    <property type="match status" value="1"/>
</dbReference>
<keyword evidence="5 7" id="KW-1133">Transmembrane helix</keyword>
<feature type="transmembrane region" description="Helical" evidence="7">
    <location>
        <begin position="302"/>
        <end position="327"/>
    </location>
</feature>
<sequence length="423" mass="43949">MIGTAIALIIMFAAAVPIAFSLGMAPLIALDAQGIPLIVIAQAALESLDSFTLLAIPFYVMAGRIMLAGGMATRLVGLAAALVGWVRGGLGAAGVLTAMFFATISGSSSATAAAIGSILVPEMTKRNYPKPYAAAIIASSGEIGVIIPPSIPMVIYAVTVSESIGSLFLAGILPGLLIGFSMMALIIVQSTMRGYGDPTRFAPREIARDVWAATKRAALSLLMPVIVLGGIYGGIFTATEAAVVAAVYALILGLFVYKELRWRDLPDILAGSAKTSAIVLIIVAFASVFAYVLTTYQAPQAVAAWLTAVTASPLIFLLLVNGFLFIVGMFMETLAAIIILAPVLAPAAIAFGIDPIHFGTIVVVNLAVGMVTPPVGVNLFVACSISKLRMEQLMPPLLPFLATLILCLLIITYVPALSLALVR</sequence>
<dbReference type="Pfam" id="PF06808">
    <property type="entry name" value="DctM"/>
    <property type="match status" value="1"/>
</dbReference>
<evidence type="ECO:0000256" key="1">
    <source>
        <dbReference type="ARBA" id="ARBA00004429"/>
    </source>
</evidence>
<feature type="domain" description="TRAP C4-dicarboxylate transport system permease DctM subunit" evidence="8">
    <location>
        <begin position="6"/>
        <end position="417"/>
    </location>
</feature>
<dbReference type="RefSeq" id="WP_318649948.1">
    <property type="nucleotide sequence ID" value="NZ_CP137852.1"/>
</dbReference>
<accession>A0ABZ0PL63</accession>
<evidence type="ECO:0000256" key="4">
    <source>
        <dbReference type="ARBA" id="ARBA00022692"/>
    </source>
</evidence>
<feature type="transmembrane region" description="Helical" evidence="7">
    <location>
        <begin position="334"/>
        <end position="353"/>
    </location>
</feature>